<protein>
    <submittedName>
        <fullName evidence="1">Uncharacterized protein</fullName>
    </submittedName>
</protein>
<dbReference type="EMBL" id="BKCJ011420667">
    <property type="protein sequence ID" value="GFD32116.1"/>
    <property type="molecule type" value="Genomic_DNA"/>
</dbReference>
<evidence type="ECO:0000313" key="1">
    <source>
        <dbReference type="EMBL" id="GFD32116.1"/>
    </source>
</evidence>
<name>A0A699VFE7_TANCI</name>
<organism evidence="1">
    <name type="scientific">Tanacetum cinerariifolium</name>
    <name type="common">Dalmatian daisy</name>
    <name type="synonym">Chrysanthemum cinerariifolium</name>
    <dbReference type="NCBI Taxonomy" id="118510"/>
    <lineage>
        <taxon>Eukaryota</taxon>
        <taxon>Viridiplantae</taxon>
        <taxon>Streptophyta</taxon>
        <taxon>Embryophyta</taxon>
        <taxon>Tracheophyta</taxon>
        <taxon>Spermatophyta</taxon>
        <taxon>Magnoliopsida</taxon>
        <taxon>eudicotyledons</taxon>
        <taxon>Gunneridae</taxon>
        <taxon>Pentapetalae</taxon>
        <taxon>asterids</taxon>
        <taxon>campanulids</taxon>
        <taxon>Asterales</taxon>
        <taxon>Asteraceae</taxon>
        <taxon>Asteroideae</taxon>
        <taxon>Anthemideae</taxon>
        <taxon>Anthemidinae</taxon>
        <taxon>Tanacetum</taxon>
    </lineage>
</organism>
<dbReference type="AlphaFoldDB" id="A0A699VFE7"/>
<feature type="non-terminal residue" evidence="1">
    <location>
        <position position="1"/>
    </location>
</feature>
<reference evidence="1" key="1">
    <citation type="journal article" date="2019" name="Sci. Rep.">
        <title>Draft genome of Tanacetum cinerariifolium, the natural source of mosquito coil.</title>
        <authorList>
            <person name="Yamashiro T."/>
            <person name="Shiraishi A."/>
            <person name="Satake H."/>
            <person name="Nakayama K."/>
        </authorList>
    </citation>
    <scope>NUCLEOTIDE SEQUENCE</scope>
</reference>
<accession>A0A699VFE7</accession>
<gene>
    <name evidence="1" type="ORF">Tci_904085</name>
</gene>
<sequence length="82" mass="8817">IGKGFSGVKTPLYKGMLVVREDVEADIREEQILDDTTIAAAQEVVTTAVLEDGADFPMSLLQTALDACAALTLRVEHLENAK</sequence>
<comment type="caution">
    <text evidence="1">The sequence shown here is derived from an EMBL/GenBank/DDBJ whole genome shotgun (WGS) entry which is preliminary data.</text>
</comment>
<proteinExistence type="predicted"/>